<feature type="compositionally biased region" description="Basic residues" evidence="1">
    <location>
        <begin position="53"/>
        <end position="63"/>
    </location>
</feature>
<evidence type="ECO:0000313" key="2">
    <source>
        <dbReference type="EMBL" id="OJJ56921.1"/>
    </source>
</evidence>
<dbReference type="AlphaFoldDB" id="A0A1L9TBY8"/>
<dbReference type="InterPro" id="IPR021858">
    <property type="entry name" value="Fun_TF"/>
</dbReference>
<evidence type="ECO:0000313" key="3">
    <source>
        <dbReference type="Proteomes" id="UP000184356"/>
    </source>
</evidence>
<dbReference type="STRING" id="1036612.A0A1L9TBY8"/>
<dbReference type="GeneID" id="63768522"/>
<gene>
    <name evidence="2" type="ORF">ASPSYDRAFT_91231</name>
</gene>
<feature type="region of interest" description="Disordered" evidence="1">
    <location>
        <begin position="1"/>
        <end position="63"/>
    </location>
</feature>
<sequence>MSERESSASSGAQQFRFVPESGQSDSSSSTARQFRFVSESGHSEARSHAMREHWKRRHRRRQEARLKLRPSCKTLLPRDRKLQESILNQDSSNQEDGMQEHYFAAQYFPGLNQILFSSRPDPFQTCPVRLTSQHQKLLYHWIGAHAVMMFEYLDALDFNPMRDVWFPLDLSNPSSFNCIMAHSAAHLAHLYSGTPAQRGTRSSDALSYKLEAVRILRSWLIDPEKELSDDSFAAVIRLLTFERYWGSVGEWKIHRDGLERMIQAKGGVHRLQNNWRLELVVYLVSLMSQPSWFEPTNHLEDISQSPFRSPINSPTQESLDVQNVRCLWLISFIQDMRTFMGTSYSARLPLFPSLHSAMGLLLNKFMISHKIPSSEMNDPDMEHELLGCLFSVGVVLQESICHLSEDSFQEHSLNTLSALEDALRSSQEAWSNSIPNLRFYLYQSFMCLFDSGEFQINYVRELVDVLSTLSLEARQGAEKCLLNLFYSLGGKGDRSLIDDGWTPDSLLSSVRGH</sequence>
<dbReference type="RefSeq" id="XP_040700727.1">
    <property type="nucleotide sequence ID" value="XM_040852449.1"/>
</dbReference>
<proteinExistence type="predicted"/>
<reference evidence="3" key="1">
    <citation type="journal article" date="2017" name="Genome Biol.">
        <title>Comparative genomics reveals high biological diversity and specific adaptations in the industrially and medically important fungal genus Aspergillus.</title>
        <authorList>
            <person name="de Vries R.P."/>
            <person name="Riley R."/>
            <person name="Wiebenga A."/>
            <person name="Aguilar-Osorio G."/>
            <person name="Amillis S."/>
            <person name="Uchima C.A."/>
            <person name="Anderluh G."/>
            <person name="Asadollahi M."/>
            <person name="Askin M."/>
            <person name="Barry K."/>
            <person name="Battaglia E."/>
            <person name="Bayram O."/>
            <person name="Benocci T."/>
            <person name="Braus-Stromeyer S.A."/>
            <person name="Caldana C."/>
            <person name="Canovas D."/>
            <person name="Cerqueira G.C."/>
            <person name="Chen F."/>
            <person name="Chen W."/>
            <person name="Choi C."/>
            <person name="Clum A."/>
            <person name="Dos Santos R.A."/>
            <person name="Damasio A.R."/>
            <person name="Diallinas G."/>
            <person name="Emri T."/>
            <person name="Fekete E."/>
            <person name="Flipphi M."/>
            <person name="Freyberg S."/>
            <person name="Gallo A."/>
            <person name="Gournas C."/>
            <person name="Habgood R."/>
            <person name="Hainaut M."/>
            <person name="Harispe M.L."/>
            <person name="Henrissat B."/>
            <person name="Hilden K.S."/>
            <person name="Hope R."/>
            <person name="Hossain A."/>
            <person name="Karabika E."/>
            <person name="Karaffa L."/>
            <person name="Karanyi Z."/>
            <person name="Krasevec N."/>
            <person name="Kuo A."/>
            <person name="Kusch H."/>
            <person name="LaButti K."/>
            <person name="Lagendijk E.L."/>
            <person name="Lapidus A."/>
            <person name="Levasseur A."/>
            <person name="Lindquist E."/>
            <person name="Lipzen A."/>
            <person name="Logrieco A.F."/>
            <person name="MacCabe A."/>
            <person name="Maekelae M.R."/>
            <person name="Malavazi I."/>
            <person name="Melin P."/>
            <person name="Meyer V."/>
            <person name="Mielnichuk N."/>
            <person name="Miskei M."/>
            <person name="Molnar A.P."/>
            <person name="Mule G."/>
            <person name="Ngan C.Y."/>
            <person name="Orejas M."/>
            <person name="Orosz E."/>
            <person name="Ouedraogo J.P."/>
            <person name="Overkamp K.M."/>
            <person name="Park H.-S."/>
            <person name="Perrone G."/>
            <person name="Piumi F."/>
            <person name="Punt P.J."/>
            <person name="Ram A.F."/>
            <person name="Ramon A."/>
            <person name="Rauscher S."/>
            <person name="Record E."/>
            <person name="Riano-Pachon D.M."/>
            <person name="Robert V."/>
            <person name="Roehrig J."/>
            <person name="Ruller R."/>
            <person name="Salamov A."/>
            <person name="Salih N.S."/>
            <person name="Samson R.A."/>
            <person name="Sandor E."/>
            <person name="Sanguinetti M."/>
            <person name="Schuetze T."/>
            <person name="Sepcic K."/>
            <person name="Shelest E."/>
            <person name="Sherlock G."/>
            <person name="Sophianopoulou V."/>
            <person name="Squina F.M."/>
            <person name="Sun H."/>
            <person name="Susca A."/>
            <person name="Todd R.B."/>
            <person name="Tsang A."/>
            <person name="Unkles S.E."/>
            <person name="van de Wiele N."/>
            <person name="van Rossen-Uffink D."/>
            <person name="Oliveira J.V."/>
            <person name="Vesth T.C."/>
            <person name="Visser J."/>
            <person name="Yu J.-H."/>
            <person name="Zhou M."/>
            <person name="Andersen M.R."/>
            <person name="Archer D.B."/>
            <person name="Baker S.E."/>
            <person name="Benoit I."/>
            <person name="Brakhage A.A."/>
            <person name="Braus G.H."/>
            <person name="Fischer R."/>
            <person name="Frisvad J.C."/>
            <person name="Goldman G.H."/>
            <person name="Houbraken J."/>
            <person name="Oakley B."/>
            <person name="Pocsi I."/>
            <person name="Scazzocchio C."/>
            <person name="Seiboth B."/>
            <person name="vanKuyk P.A."/>
            <person name="Wortman J."/>
            <person name="Dyer P.S."/>
            <person name="Grigoriev I.V."/>
        </authorList>
    </citation>
    <scope>NUCLEOTIDE SEQUENCE [LARGE SCALE GENOMIC DNA]</scope>
    <source>
        <strain evidence="3">CBS 593.65</strain>
    </source>
</reference>
<dbReference type="Proteomes" id="UP000184356">
    <property type="component" value="Unassembled WGS sequence"/>
</dbReference>
<organism evidence="2 3">
    <name type="scientific">Aspergillus sydowii CBS 593.65</name>
    <dbReference type="NCBI Taxonomy" id="1036612"/>
    <lineage>
        <taxon>Eukaryota</taxon>
        <taxon>Fungi</taxon>
        <taxon>Dikarya</taxon>
        <taxon>Ascomycota</taxon>
        <taxon>Pezizomycotina</taxon>
        <taxon>Eurotiomycetes</taxon>
        <taxon>Eurotiomycetidae</taxon>
        <taxon>Eurotiales</taxon>
        <taxon>Aspergillaceae</taxon>
        <taxon>Aspergillus</taxon>
        <taxon>Aspergillus subgen. Nidulantes</taxon>
    </lineage>
</organism>
<feature type="compositionally biased region" description="Basic and acidic residues" evidence="1">
    <location>
        <begin position="41"/>
        <end position="52"/>
    </location>
</feature>
<accession>A0A1L9TBY8</accession>
<dbReference type="PANTHER" id="PTHR37540:SF5">
    <property type="entry name" value="TRANSCRIPTION FACTOR DOMAIN-CONTAINING PROTEIN"/>
    <property type="match status" value="1"/>
</dbReference>
<name>A0A1L9TBY8_9EURO</name>
<protein>
    <recommendedName>
        <fullName evidence="4">Tachykinin family protein</fullName>
    </recommendedName>
</protein>
<dbReference type="EMBL" id="KV878589">
    <property type="protein sequence ID" value="OJJ56921.1"/>
    <property type="molecule type" value="Genomic_DNA"/>
</dbReference>
<dbReference type="OrthoDB" id="4159781at2759"/>
<feature type="compositionally biased region" description="Polar residues" evidence="1">
    <location>
        <begin position="21"/>
        <end position="32"/>
    </location>
</feature>
<evidence type="ECO:0008006" key="4">
    <source>
        <dbReference type="Google" id="ProtNLM"/>
    </source>
</evidence>
<evidence type="ECO:0000256" key="1">
    <source>
        <dbReference type="SAM" id="MobiDB-lite"/>
    </source>
</evidence>
<keyword evidence="3" id="KW-1185">Reference proteome</keyword>
<dbReference type="VEuPathDB" id="FungiDB:ASPSYDRAFT_91231"/>
<dbReference type="Pfam" id="PF11951">
    <property type="entry name" value="Fungal_trans_2"/>
    <property type="match status" value="1"/>
</dbReference>
<dbReference type="PANTHER" id="PTHR37540">
    <property type="entry name" value="TRANSCRIPTION FACTOR (ACR-2), PUTATIVE-RELATED-RELATED"/>
    <property type="match status" value="1"/>
</dbReference>